<dbReference type="Gene3D" id="3.20.20.120">
    <property type="entry name" value="Enolase-like C-terminal domain"/>
    <property type="match status" value="1"/>
</dbReference>
<keyword evidence="7" id="KW-1185">Reference proteome</keyword>
<dbReference type="RefSeq" id="WP_009358892.1">
    <property type="nucleotide sequence ID" value="NZ_AOFD01000050.1"/>
</dbReference>
<dbReference type="GO" id="GO:0009063">
    <property type="term" value="P:amino acid catabolic process"/>
    <property type="evidence" value="ECO:0007669"/>
    <property type="project" value="InterPro"/>
</dbReference>
<reference evidence="7" key="1">
    <citation type="journal article" date="2013" name="Genome Announc.">
        <title>Draft Genome Sequence of the 2-Chloro-4-Nitrophenol-Degrading Bacterium Arthrobacter sp. Strain SJCon.</title>
        <authorList>
            <person name="Vikram S."/>
            <person name="Kumar S."/>
            <person name="Vaidya B."/>
            <person name="Pinnaka A.K."/>
            <person name="Raghava G.P."/>
        </authorList>
    </citation>
    <scope>NUCLEOTIDE SEQUENCE [LARGE SCALE GENOMIC DNA]</scope>
    <source>
        <strain evidence="7">SJCon</strain>
    </source>
</reference>
<evidence type="ECO:0000256" key="1">
    <source>
        <dbReference type="ARBA" id="ARBA00001946"/>
    </source>
</evidence>
<proteinExistence type="predicted"/>
<dbReference type="AlphaFoldDB" id="L8TNZ1"/>
<comment type="caution">
    <text evidence="6">The sequence shown here is derived from an EMBL/GenBank/DDBJ whole genome shotgun (WGS) entry which is preliminary data.</text>
</comment>
<dbReference type="InterPro" id="IPR013342">
    <property type="entry name" value="Mandelate_racemase_C"/>
</dbReference>
<dbReference type="InterPro" id="IPR034610">
    <property type="entry name" value="L-fuconate_dehydratase"/>
</dbReference>
<sequence length="461" mass="50325">MPHITGYDVFDVRFPTSLTADGSDAMNHDADYSAAYIVLTTDDPAVYGCGFTFTIGRGNEVCAAAMELRARPLLGRDIDAVCGSLGGTYRSLKQDSQLRWLGPDKGVEHLALGAVMNAVWDLAARRAGKPLWRLLADMPAEDIVDAADLTYLSDALTREEALEILARLAPTRGERIQQLTESGYPCYTTSAGWLGYSDEKLRRLCQEAVDQGYRHIKLKVGASLEDDIRRLGIAREVIGPQGNLMIDANQVWDVPQAIDWVKQLAEFNPLWIEEPTSPDDVLGHAEIRRAVQPIGVATGEHGMNRVLFKQLFQAGAVDYCQLDACRLASVNEVLAVQLMAAKFGIPVCPHAGGVGLCELVQHLSIFDFIAISGDLTGRVTEFVDHLHEHFVDPCIVRDGAYVMPANPGYSAELKAQTLQDYAFPWGDYWAGTDAGRAEQEWRTGSAGRGIAFAGARAKAEA</sequence>
<dbReference type="Proteomes" id="UP000011189">
    <property type="component" value="Unassembled WGS sequence"/>
</dbReference>
<keyword evidence="4" id="KW-0456">Lyase</keyword>
<dbReference type="Gene3D" id="3.30.390.10">
    <property type="entry name" value="Enolase-like, N-terminal domain"/>
    <property type="match status" value="1"/>
</dbReference>
<name>L8TNZ1_9MICC</name>
<evidence type="ECO:0000259" key="5">
    <source>
        <dbReference type="SMART" id="SM00922"/>
    </source>
</evidence>
<dbReference type="SUPFAM" id="SSF51604">
    <property type="entry name" value="Enolase C-terminal domain-like"/>
    <property type="match status" value="1"/>
</dbReference>
<evidence type="ECO:0000313" key="7">
    <source>
        <dbReference type="Proteomes" id="UP000011189"/>
    </source>
</evidence>
<protein>
    <submittedName>
        <fullName evidence="6">L-alanine-DL-glutamate epimerase</fullName>
    </submittedName>
</protein>
<dbReference type="GO" id="GO:0000287">
    <property type="term" value="F:magnesium ion binding"/>
    <property type="evidence" value="ECO:0007669"/>
    <property type="project" value="TreeGrafter"/>
</dbReference>
<dbReference type="GO" id="GO:0050023">
    <property type="term" value="F:L-fuconate dehydratase activity"/>
    <property type="evidence" value="ECO:0007669"/>
    <property type="project" value="InterPro"/>
</dbReference>
<accession>L8TNZ1</accession>
<dbReference type="InterPro" id="IPR036849">
    <property type="entry name" value="Enolase-like_C_sf"/>
</dbReference>
<evidence type="ECO:0000256" key="2">
    <source>
        <dbReference type="ARBA" id="ARBA00022723"/>
    </source>
</evidence>
<gene>
    <name evidence="6" type="ORF">G205_18419</name>
</gene>
<dbReference type="PANTHER" id="PTHR13794">
    <property type="entry name" value="ENOLASE SUPERFAMILY, MANDELATE RACEMASE"/>
    <property type="match status" value="1"/>
</dbReference>
<feature type="domain" description="Mandelate racemase/muconate lactonizing enzyme C-terminal" evidence="5">
    <location>
        <begin position="198"/>
        <end position="294"/>
    </location>
</feature>
<comment type="cofactor">
    <cofactor evidence="1">
        <name>Mg(2+)</name>
        <dbReference type="ChEBI" id="CHEBI:18420"/>
    </cofactor>
</comment>
<dbReference type="PATRIC" id="fig|683150.5.peg.3614"/>
<dbReference type="GO" id="GO:0016052">
    <property type="term" value="P:carbohydrate catabolic process"/>
    <property type="evidence" value="ECO:0007669"/>
    <property type="project" value="InterPro"/>
</dbReference>
<dbReference type="CDD" id="cd03324">
    <property type="entry name" value="rTSbeta_L-fuconate_dehydratase"/>
    <property type="match status" value="1"/>
</dbReference>
<evidence type="ECO:0000313" key="6">
    <source>
        <dbReference type="EMBL" id="ELT43416.1"/>
    </source>
</evidence>
<dbReference type="Pfam" id="PF13378">
    <property type="entry name" value="MR_MLE_C"/>
    <property type="match status" value="1"/>
</dbReference>
<dbReference type="InterPro" id="IPR046945">
    <property type="entry name" value="RHMD-like"/>
</dbReference>
<dbReference type="InterPro" id="IPR018110">
    <property type="entry name" value="Mandel_Rmase/mucon_lact_enz_CS"/>
</dbReference>
<dbReference type="PROSITE" id="PS00909">
    <property type="entry name" value="MR_MLE_2"/>
    <property type="match status" value="1"/>
</dbReference>
<dbReference type="SUPFAM" id="SSF54826">
    <property type="entry name" value="Enolase N-terminal domain-like"/>
    <property type="match status" value="1"/>
</dbReference>
<keyword evidence="2" id="KW-0479">Metal-binding</keyword>
<dbReference type="FunFam" id="3.20.20.120:FF:000007">
    <property type="entry name" value="Mitochondrial enolase superfamily member 1"/>
    <property type="match status" value="1"/>
</dbReference>
<dbReference type="EMBL" id="AOFD01000050">
    <property type="protein sequence ID" value="ELT43416.1"/>
    <property type="molecule type" value="Genomic_DNA"/>
</dbReference>
<dbReference type="InterPro" id="IPR029017">
    <property type="entry name" value="Enolase-like_N"/>
</dbReference>
<keyword evidence="3" id="KW-0460">Magnesium</keyword>
<dbReference type="SFLD" id="SFLDS00001">
    <property type="entry name" value="Enolase"/>
    <property type="match status" value="1"/>
</dbReference>
<evidence type="ECO:0000256" key="3">
    <source>
        <dbReference type="ARBA" id="ARBA00022842"/>
    </source>
</evidence>
<dbReference type="InterPro" id="IPR029065">
    <property type="entry name" value="Enolase_C-like"/>
</dbReference>
<dbReference type="SFLD" id="SFLDG00179">
    <property type="entry name" value="mandelate_racemase"/>
    <property type="match status" value="1"/>
</dbReference>
<dbReference type="SMART" id="SM00922">
    <property type="entry name" value="MR_MLE"/>
    <property type="match status" value="1"/>
</dbReference>
<dbReference type="SFLD" id="SFLDF00111">
    <property type="entry name" value="L-fuconate_dehydratase"/>
    <property type="match status" value="1"/>
</dbReference>
<evidence type="ECO:0000256" key="4">
    <source>
        <dbReference type="ARBA" id="ARBA00023239"/>
    </source>
</evidence>
<dbReference type="PANTHER" id="PTHR13794:SF58">
    <property type="entry name" value="MITOCHONDRIAL ENOLASE SUPERFAMILY MEMBER 1"/>
    <property type="match status" value="1"/>
</dbReference>
<organism evidence="6 7">
    <name type="scientific">Arthrobacter nitrophenolicus</name>
    <dbReference type="NCBI Taxonomy" id="683150"/>
    <lineage>
        <taxon>Bacteria</taxon>
        <taxon>Bacillati</taxon>
        <taxon>Actinomycetota</taxon>
        <taxon>Actinomycetes</taxon>
        <taxon>Micrococcales</taxon>
        <taxon>Micrococcaceae</taxon>
        <taxon>Arthrobacter</taxon>
    </lineage>
</organism>